<keyword evidence="2" id="KW-0479">Metal-binding</keyword>
<organism evidence="6 7">
    <name type="scientific">candidate division KSB3 bacterium</name>
    <dbReference type="NCBI Taxonomy" id="2044937"/>
    <lineage>
        <taxon>Bacteria</taxon>
        <taxon>candidate division KSB3</taxon>
    </lineage>
</organism>
<dbReference type="InterPro" id="IPR036188">
    <property type="entry name" value="FAD/NAD-bd_sf"/>
</dbReference>
<dbReference type="Gene3D" id="3.30.70.20">
    <property type="match status" value="1"/>
</dbReference>
<protein>
    <submittedName>
        <fullName evidence="6">FAD-dependent oxidoreductase</fullName>
    </submittedName>
</protein>
<dbReference type="GO" id="GO:0051539">
    <property type="term" value="F:4 iron, 4 sulfur cluster binding"/>
    <property type="evidence" value="ECO:0007669"/>
    <property type="project" value="UniProtKB-KW"/>
</dbReference>
<dbReference type="InterPro" id="IPR017900">
    <property type="entry name" value="4Fe4S_Fe_S_CS"/>
</dbReference>
<evidence type="ECO:0000256" key="2">
    <source>
        <dbReference type="ARBA" id="ARBA00022723"/>
    </source>
</evidence>
<gene>
    <name evidence="6" type="ORF">GF339_19895</name>
</gene>
<dbReference type="InterPro" id="IPR017896">
    <property type="entry name" value="4Fe4S_Fe-S-bd"/>
</dbReference>
<feature type="domain" description="4Fe-4S ferredoxin-type" evidence="5">
    <location>
        <begin position="464"/>
        <end position="493"/>
    </location>
</feature>
<keyword evidence="3" id="KW-0408">Iron</keyword>
<dbReference type="InterPro" id="IPR023753">
    <property type="entry name" value="FAD/NAD-binding_dom"/>
</dbReference>
<dbReference type="SUPFAM" id="SSF51905">
    <property type="entry name" value="FAD/NAD(P)-binding domain"/>
    <property type="match status" value="1"/>
</dbReference>
<dbReference type="Gene3D" id="3.50.50.60">
    <property type="entry name" value="FAD/NAD(P)-binding domain"/>
    <property type="match status" value="1"/>
</dbReference>
<dbReference type="PROSITE" id="PS51379">
    <property type="entry name" value="4FE4S_FER_2"/>
    <property type="match status" value="2"/>
</dbReference>
<evidence type="ECO:0000256" key="3">
    <source>
        <dbReference type="ARBA" id="ARBA00023004"/>
    </source>
</evidence>
<comment type="caution">
    <text evidence="6">The sequence shown here is derived from an EMBL/GenBank/DDBJ whole genome shotgun (WGS) entry which is preliminary data.</text>
</comment>
<dbReference type="AlphaFoldDB" id="A0A9D5JZX5"/>
<keyword evidence="4" id="KW-0411">Iron-sulfur</keyword>
<dbReference type="PANTHER" id="PTHR43687">
    <property type="entry name" value="ADENYLYLSULFATE REDUCTASE, BETA SUBUNIT"/>
    <property type="match status" value="1"/>
</dbReference>
<sequence>MQNIGICVCDCSKTLLTEQDVTQIASSITCNDQTCEHFFHLHTLCADEEITAFAKMLQEKEVTKLVFAGCSPVQYQEVLEKIADQAGLPPSAVYGVNIKEQIFLASMDKKAALRRSIESIQKAVHAVAAMPTFEMKTVPLHQHVLVIGGGIAGISTAHEIHRLGYPTTMVERSEELGGQSISAILEEDSRFLKPWRPEPDMVSGVDILTGSSLVDLTGHFGAFAAKINTPDGEKIVECGAVIVASGIPVSDEISSSPHRLSMLKIHLAIADLAKRRGLRTLGLVLDYEFDETPASLEMALNLATRIQKMKRYQVNLFCRDVRVAAKSLELVYDEARDAGVGILKYAGSLKFEDTQDGVLTTYTDAVLRQDMTVYCDRIAISPFGVSVEADPELIAMTQLSTDAYGQMQVNNIHLFPGQTNRPGIFVIGSCRGQHLPGQIRAEAKALALEIHEMLQQKTLKIELSNAVVDPDKCVLCLTCVRSCPYKAMQVNREEGAAESIPEVCQKCGICAGECPAKAIELPVYSDNMMLTYIAA</sequence>
<reference evidence="6" key="1">
    <citation type="submission" date="2019-11" db="EMBL/GenBank/DDBJ databases">
        <title>Microbial mats filling the niche in hypersaline microbial mats.</title>
        <authorList>
            <person name="Wong H.L."/>
            <person name="Macleod F.I."/>
            <person name="White R.A. III"/>
            <person name="Burns B.P."/>
        </authorList>
    </citation>
    <scope>NUCLEOTIDE SEQUENCE</scope>
    <source>
        <strain evidence="6">Rbin_158</strain>
    </source>
</reference>
<dbReference type="SUPFAM" id="SSF54862">
    <property type="entry name" value="4Fe-4S ferredoxins"/>
    <property type="match status" value="1"/>
</dbReference>
<evidence type="ECO:0000256" key="1">
    <source>
        <dbReference type="ARBA" id="ARBA00022485"/>
    </source>
</evidence>
<evidence type="ECO:0000313" key="6">
    <source>
        <dbReference type="EMBL" id="MBD3326857.1"/>
    </source>
</evidence>
<dbReference type="Proteomes" id="UP000649604">
    <property type="component" value="Unassembled WGS sequence"/>
</dbReference>
<name>A0A9D5JZX5_9BACT</name>
<dbReference type="Pfam" id="PF07992">
    <property type="entry name" value="Pyr_redox_2"/>
    <property type="match status" value="1"/>
</dbReference>
<evidence type="ECO:0000259" key="5">
    <source>
        <dbReference type="PROSITE" id="PS51379"/>
    </source>
</evidence>
<accession>A0A9D5JZX5</accession>
<dbReference type="InterPro" id="IPR050572">
    <property type="entry name" value="Fe-S_Ferredoxin"/>
</dbReference>
<dbReference type="GO" id="GO:0046872">
    <property type="term" value="F:metal ion binding"/>
    <property type="evidence" value="ECO:0007669"/>
    <property type="project" value="UniProtKB-KW"/>
</dbReference>
<evidence type="ECO:0000256" key="4">
    <source>
        <dbReference type="ARBA" id="ARBA00023014"/>
    </source>
</evidence>
<dbReference type="EMBL" id="WJJP01000648">
    <property type="protein sequence ID" value="MBD3326857.1"/>
    <property type="molecule type" value="Genomic_DNA"/>
</dbReference>
<dbReference type="PROSITE" id="PS00198">
    <property type="entry name" value="4FE4S_FER_1"/>
    <property type="match status" value="2"/>
</dbReference>
<proteinExistence type="predicted"/>
<keyword evidence="1" id="KW-0004">4Fe-4S</keyword>
<dbReference type="GO" id="GO:0016491">
    <property type="term" value="F:oxidoreductase activity"/>
    <property type="evidence" value="ECO:0007669"/>
    <property type="project" value="InterPro"/>
</dbReference>
<feature type="domain" description="4Fe-4S ferredoxin-type" evidence="5">
    <location>
        <begin position="495"/>
        <end position="524"/>
    </location>
</feature>
<evidence type="ECO:0000313" key="7">
    <source>
        <dbReference type="Proteomes" id="UP000649604"/>
    </source>
</evidence>
<dbReference type="PANTHER" id="PTHR43687:SF1">
    <property type="entry name" value="FERREDOXIN III"/>
    <property type="match status" value="1"/>
</dbReference>
<dbReference type="Pfam" id="PF13237">
    <property type="entry name" value="Fer4_10"/>
    <property type="match status" value="1"/>
</dbReference>